<dbReference type="GO" id="GO:0004252">
    <property type="term" value="F:serine-type endopeptidase activity"/>
    <property type="evidence" value="ECO:0007669"/>
    <property type="project" value="InterPro"/>
</dbReference>
<dbReference type="PANTHER" id="PTHR24260">
    <property type="match status" value="1"/>
</dbReference>
<accession>A0A0B4GU50</accession>
<proteinExistence type="predicted"/>
<dbReference type="InterPro" id="IPR051333">
    <property type="entry name" value="CLIP_Serine_Protease"/>
</dbReference>
<feature type="region of interest" description="Disordered" evidence="1">
    <location>
        <begin position="98"/>
        <end position="121"/>
    </location>
</feature>
<dbReference type="Pfam" id="PF00089">
    <property type="entry name" value="Trypsin"/>
    <property type="match status" value="1"/>
</dbReference>
<dbReference type="GO" id="GO:0006508">
    <property type="term" value="P:proteolysis"/>
    <property type="evidence" value="ECO:0007669"/>
    <property type="project" value="InterPro"/>
</dbReference>
<dbReference type="InterPro" id="IPR043504">
    <property type="entry name" value="Peptidase_S1_PA_chymotrypsin"/>
</dbReference>
<comment type="caution">
    <text evidence="3">The sequence shown here is derived from an EMBL/GenBank/DDBJ whole genome shotgun (WGS) entry which is preliminary data.</text>
</comment>
<protein>
    <submittedName>
        <fullName evidence="3">Plasma kallikrein B1</fullName>
    </submittedName>
</protein>
<dbReference type="OrthoDB" id="4915747at2759"/>
<feature type="domain" description="Peptidase S1" evidence="2">
    <location>
        <begin position="1"/>
        <end position="99"/>
    </location>
</feature>
<dbReference type="HOGENOM" id="CLU_2038602_0_0_1"/>
<sequence length="121" mass="13032">MGDTAEFMAKVTIPIYTREFCAKLDKDVGYRDTVVCAGGNGKNACKYDSGSPLIDQATGQVIGIASWGIRDENAELCGQAPMLYTRVGRYISFIHENMGGSPVDPKPEPTSTPTPDKGQKL</sequence>
<evidence type="ECO:0000313" key="3">
    <source>
        <dbReference type="EMBL" id="KID86193.1"/>
    </source>
</evidence>
<dbReference type="EMBL" id="AZNH01000023">
    <property type="protein sequence ID" value="KID86193.1"/>
    <property type="molecule type" value="Genomic_DNA"/>
</dbReference>
<dbReference type="PANTHER" id="PTHR24260:SF136">
    <property type="entry name" value="GH08193P-RELATED"/>
    <property type="match status" value="1"/>
</dbReference>
<evidence type="ECO:0000256" key="1">
    <source>
        <dbReference type="SAM" id="MobiDB-lite"/>
    </source>
</evidence>
<keyword evidence="4" id="KW-1185">Reference proteome</keyword>
<dbReference type="InterPro" id="IPR009003">
    <property type="entry name" value="Peptidase_S1_PA"/>
</dbReference>
<evidence type="ECO:0000259" key="2">
    <source>
        <dbReference type="PROSITE" id="PS50240"/>
    </source>
</evidence>
<reference evidence="3 4" key="1">
    <citation type="journal article" date="2014" name="Proc. Natl. Acad. Sci. U.S.A.">
        <title>Trajectory and genomic determinants of fungal-pathogen speciation and host adaptation.</title>
        <authorList>
            <person name="Hu X."/>
            <person name="Xiao G."/>
            <person name="Zheng P."/>
            <person name="Shang Y."/>
            <person name="Su Y."/>
            <person name="Zhang X."/>
            <person name="Liu X."/>
            <person name="Zhan S."/>
            <person name="St Leger R.J."/>
            <person name="Wang C."/>
        </authorList>
    </citation>
    <scope>NUCLEOTIDE SEQUENCE [LARGE SCALE GENOMIC DNA]</scope>
    <source>
        <strain evidence="3 4">ARSEF 977</strain>
    </source>
</reference>
<gene>
    <name evidence="3" type="ORF">MGU_06626</name>
</gene>
<organism evidence="3 4">
    <name type="scientific">Metarhizium guizhouense (strain ARSEF 977)</name>
    <dbReference type="NCBI Taxonomy" id="1276136"/>
    <lineage>
        <taxon>Eukaryota</taxon>
        <taxon>Fungi</taxon>
        <taxon>Dikarya</taxon>
        <taxon>Ascomycota</taxon>
        <taxon>Pezizomycotina</taxon>
        <taxon>Sordariomycetes</taxon>
        <taxon>Hypocreomycetidae</taxon>
        <taxon>Hypocreales</taxon>
        <taxon>Clavicipitaceae</taxon>
        <taxon>Metarhizium</taxon>
    </lineage>
</organism>
<name>A0A0B4GU50_METGA</name>
<dbReference type="PROSITE" id="PS50240">
    <property type="entry name" value="TRYPSIN_DOM"/>
    <property type="match status" value="1"/>
</dbReference>
<dbReference type="InterPro" id="IPR001254">
    <property type="entry name" value="Trypsin_dom"/>
</dbReference>
<dbReference type="AlphaFoldDB" id="A0A0B4GU50"/>
<dbReference type="Gene3D" id="2.40.10.10">
    <property type="entry name" value="Trypsin-like serine proteases"/>
    <property type="match status" value="1"/>
</dbReference>
<dbReference type="Proteomes" id="UP000031192">
    <property type="component" value="Unassembled WGS sequence"/>
</dbReference>
<dbReference type="SUPFAM" id="SSF50494">
    <property type="entry name" value="Trypsin-like serine proteases"/>
    <property type="match status" value="1"/>
</dbReference>
<evidence type="ECO:0000313" key="4">
    <source>
        <dbReference type="Proteomes" id="UP000031192"/>
    </source>
</evidence>